<dbReference type="AlphaFoldDB" id="A0A1B0C700"/>
<dbReference type="VEuPathDB" id="VectorBase:GPPI050876"/>
<evidence type="ECO:0000313" key="1">
    <source>
        <dbReference type="EnsemblMetazoa" id="GPPI050876-PA"/>
    </source>
</evidence>
<dbReference type="EMBL" id="JXJN01027325">
    <property type="status" value="NOT_ANNOTATED_CDS"/>
    <property type="molecule type" value="Genomic_DNA"/>
</dbReference>
<dbReference type="EnsemblMetazoa" id="GPPI050876-RA">
    <property type="protein sequence ID" value="GPPI050876-PA"/>
    <property type="gene ID" value="GPPI050876"/>
</dbReference>
<dbReference type="EMBL" id="JXJN01027324">
    <property type="status" value="NOT_ANNOTATED_CDS"/>
    <property type="molecule type" value="Genomic_DNA"/>
</dbReference>
<accession>A0A1B0C700</accession>
<dbReference type="EMBL" id="JXJN01027326">
    <property type="status" value="NOT_ANNOTATED_CDS"/>
    <property type="molecule type" value="Genomic_DNA"/>
</dbReference>
<proteinExistence type="predicted"/>
<reference evidence="1" key="2">
    <citation type="submission" date="2020-05" db="UniProtKB">
        <authorList>
            <consortium name="EnsemblMetazoa"/>
        </authorList>
    </citation>
    <scope>IDENTIFICATION</scope>
    <source>
        <strain evidence="1">IAEA</strain>
    </source>
</reference>
<dbReference type="Proteomes" id="UP000092460">
    <property type="component" value="Unassembled WGS sequence"/>
</dbReference>
<keyword evidence="2" id="KW-1185">Reference proteome</keyword>
<sequence length="95" mass="11013">LISESSLVVWSPNNGYYNDQIEFLQKVCVKLVLRGSRWNPAVSLPRYESRLKLTHLPRLESRRGCLGVSFIAKMEVELKKFLRGGWTQTPFSEKE</sequence>
<organism evidence="1 2">
    <name type="scientific">Glossina palpalis gambiensis</name>
    <dbReference type="NCBI Taxonomy" id="67801"/>
    <lineage>
        <taxon>Eukaryota</taxon>
        <taxon>Metazoa</taxon>
        <taxon>Ecdysozoa</taxon>
        <taxon>Arthropoda</taxon>
        <taxon>Hexapoda</taxon>
        <taxon>Insecta</taxon>
        <taxon>Pterygota</taxon>
        <taxon>Neoptera</taxon>
        <taxon>Endopterygota</taxon>
        <taxon>Diptera</taxon>
        <taxon>Brachycera</taxon>
        <taxon>Muscomorpha</taxon>
        <taxon>Hippoboscoidea</taxon>
        <taxon>Glossinidae</taxon>
        <taxon>Glossina</taxon>
    </lineage>
</organism>
<name>A0A1B0C700_9MUSC</name>
<protein>
    <submittedName>
        <fullName evidence="1">Uncharacterized protein</fullName>
    </submittedName>
</protein>
<reference evidence="2" key="1">
    <citation type="submission" date="2015-01" db="EMBL/GenBank/DDBJ databases">
        <authorList>
            <person name="Aksoy S."/>
            <person name="Warren W."/>
            <person name="Wilson R.K."/>
        </authorList>
    </citation>
    <scope>NUCLEOTIDE SEQUENCE [LARGE SCALE GENOMIC DNA]</scope>
    <source>
        <strain evidence="2">IAEA</strain>
    </source>
</reference>
<evidence type="ECO:0000313" key="2">
    <source>
        <dbReference type="Proteomes" id="UP000092460"/>
    </source>
</evidence>